<dbReference type="GO" id="GO:0008080">
    <property type="term" value="F:N-acetyltransferase activity"/>
    <property type="evidence" value="ECO:0007669"/>
    <property type="project" value="InterPro"/>
</dbReference>
<dbReference type="SUPFAM" id="SSF110710">
    <property type="entry name" value="TTHA0583/YokD-like"/>
    <property type="match status" value="1"/>
</dbReference>
<dbReference type="EMBL" id="KN832877">
    <property type="protein sequence ID" value="KIN00521.1"/>
    <property type="molecule type" value="Genomic_DNA"/>
</dbReference>
<organism evidence="1 2">
    <name type="scientific">Oidiodendron maius (strain Zn)</name>
    <dbReference type="NCBI Taxonomy" id="913774"/>
    <lineage>
        <taxon>Eukaryota</taxon>
        <taxon>Fungi</taxon>
        <taxon>Dikarya</taxon>
        <taxon>Ascomycota</taxon>
        <taxon>Pezizomycotina</taxon>
        <taxon>Leotiomycetes</taxon>
        <taxon>Leotiomycetes incertae sedis</taxon>
        <taxon>Myxotrichaceae</taxon>
        <taxon>Oidiodendron</taxon>
    </lineage>
</organism>
<evidence type="ECO:0000313" key="2">
    <source>
        <dbReference type="Proteomes" id="UP000054321"/>
    </source>
</evidence>
<dbReference type="GO" id="GO:0046677">
    <property type="term" value="P:response to antibiotic"/>
    <property type="evidence" value="ECO:0007669"/>
    <property type="project" value="InterPro"/>
</dbReference>
<keyword evidence="2" id="KW-1185">Reference proteome</keyword>
<evidence type="ECO:0000313" key="1">
    <source>
        <dbReference type="EMBL" id="KIN00521.1"/>
    </source>
</evidence>
<reference evidence="1 2" key="1">
    <citation type="submission" date="2014-04" db="EMBL/GenBank/DDBJ databases">
        <authorList>
            <consortium name="DOE Joint Genome Institute"/>
            <person name="Kuo A."/>
            <person name="Martino E."/>
            <person name="Perotto S."/>
            <person name="Kohler A."/>
            <person name="Nagy L.G."/>
            <person name="Floudas D."/>
            <person name="Copeland A."/>
            <person name="Barry K.W."/>
            <person name="Cichocki N."/>
            <person name="Veneault-Fourrey C."/>
            <person name="LaButti K."/>
            <person name="Lindquist E.A."/>
            <person name="Lipzen A."/>
            <person name="Lundell T."/>
            <person name="Morin E."/>
            <person name="Murat C."/>
            <person name="Sun H."/>
            <person name="Tunlid A."/>
            <person name="Henrissat B."/>
            <person name="Grigoriev I.V."/>
            <person name="Hibbett D.S."/>
            <person name="Martin F."/>
            <person name="Nordberg H.P."/>
            <person name="Cantor M.N."/>
            <person name="Hua S.X."/>
        </authorList>
    </citation>
    <scope>NUCLEOTIDE SEQUENCE [LARGE SCALE GENOMIC DNA]</scope>
    <source>
        <strain evidence="1 2">Zn</strain>
    </source>
</reference>
<dbReference type="InterPro" id="IPR028345">
    <property type="entry name" value="Antibiotic_NAT-like"/>
</dbReference>
<dbReference type="HOGENOM" id="CLU_2984580_0_0_1"/>
<dbReference type="AlphaFoldDB" id="A0A0C3GWR8"/>
<reference evidence="2" key="2">
    <citation type="submission" date="2015-01" db="EMBL/GenBank/DDBJ databases">
        <title>Evolutionary Origins and Diversification of the Mycorrhizal Mutualists.</title>
        <authorList>
            <consortium name="DOE Joint Genome Institute"/>
            <consortium name="Mycorrhizal Genomics Consortium"/>
            <person name="Kohler A."/>
            <person name="Kuo A."/>
            <person name="Nagy L.G."/>
            <person name="Floudas D."/>
            <person name="Copeland A."/>
            <person name="Barry K.W."/>
            <person name="Cichocki N."/>
            <person name="Veneault-Fourrey C."/>
            <person name="LaButti K."/>
            <person name="Lindquist E.A."/>
            <person name="Lipzen A."/>
            <person name="Lundell T."/>
            <person name="Morin E."/>
            <person name="Murat C."/>
            <person name="Riley R."/>
            <person name="Ohm R."/>
            <person name="Sun H."/>
            <person name="Tunlid A."/>
            <person name="Henrissat B."/>
            <person name="Grigoriev I.V."/>
            <person name="Hibbett D.S."/>
            <person name="Martin F."/>
        </authorList>
    </citation>
    <scope>NUCLEOTIDE SEQUENCE [LARGE SCALE GENOMIC DNA]</scope>
    <source>
        <strain evidence="2">Zn</strain>
    </source>
</reference>
<dbReference type="InterPro" id="IPR003679">
    <property type="entry name" value="Amioglycoside_AcTrfase"/>
</dbReference>
<gene>
    <name evidence="1" type="ORF">OIDMADRAFT_19565</name>
</gene>
<dbReference type="Pfam" id="PF02522">
    <property type="entry name" value="Antibiotic_NAT"/>
    <property type="match status" value="1"/>
</dbReference>
<dbReference type="Proteomes" id="UP000054321">
    <property type="component" value="Unassembled WGS sequence"/>
</dbReference>
<feature type="non-terminal residue" evidence="1">
    <location>
        <position position="58"/>
    </location>
</feature>
<dbReference type="InParanoid" id="A0A0C3GWR8"/>
<sequence length="58" mass="6417">MTVRDGSPNEELFDELGAAFEKEHEINRGKVGAANAWLFPLGEAVKFAEKWLGPNTDL</sequence>
<accession>A0A0C3GWR8</accession>
<dbReference type="OrthoDB" id="9987540at2759"/>
<protein>
    <submittedName>
        <fullName evidence="1">Uncharacterized protein</fullName>
    </submittedName>
</protein>
<proteinExistence type="predicted"/>
<name>A0A0C3GWR8_OIDMZ</name>